<dbReference type="SUPFAM" id="SSF57850">
    <property type="entry name" value="RING/U-box"/>
    <property type="match status" value="1"/>
</dbReference>
<dbReference type="AlphaFoldDB" id="A0A132ABX8"/>
<dbReference type="PROSITE" id="PS50089">
    <property type="entry name" value="ZF_RING_2"/>
    <property type="match status" value="1"/>
</dbReference>
<dbReference type="PANTHER" id="PTHR22996">
    <property type="entry name" value="MAHOGUNIN"/>
    <property type="match status" value="1"/>
</dbReference>
<evidence type="ECO:0000256" key="8">
    <source>
        <dbReference type="SAM" id="MobiDB-lite"/>
    </source>
</evidence>
<feature type="region of interest" description="Disordered" evidence="8">
    <location>
        <begin position="386"/>
        <end position="488"/>
    </location>
</feature>
<dbReference type="InterPro" id="IPR001841">
    <property type="entry name" value="Znf_RING"/>
</dbReference>
<dbReference type="FunFam" id="3.30.40.10:FF:000013">
    <property type="entry name" value="E3 ubiquitin-protein ligase MGRN1 isoform 1"/>
    <property type="match status" value="1"/>
</dbReference>
<dbReference type="Pfam" id="PF13920">
    <property type="entry name" value="zf-C3HC4_3"/>
    <property type="match status" value="1"/>
</dbReference>
<proteinExistence type="predicted"/>
<gene>
    <name evidence="9" type="ORF">QR98_0070270</name>
</gene>
<dbReference type="Pfam" id="PF26192">
    <property type="entry name" value="RNF157-like_N"/>
    <property type="match status" value="1"/>
</dbReference>
<feature type="compositionally biased region" description="Low complexity" evidence="8">
    <location>
        <begin position="451"/>
        <end position="461"/>
    </location>
</feature>
<dbReference type="OrthoDB" id="10014838at2759"/>
<dbReference type="GO" id="GO:0008270">
    <property type="term" value="F:zinc ion binding"/>
    <property type="evidence" value="ECO:0007669"/>
    <property type="project" value="UniProtKB-KW"/>
</dbReference>
<comment type="catalytic activity">
    <reaction evidence="1">
        <text>S-ubiquitinyl-[E2 ubiquitin-conjugating enzyme]-L-cysteine + [acceptor protein]-L-lysine = [E2 ubiquitin-conjugating enzyme]-L-cysteine + N(6)-ubiquitinyl-[acceptor protein]-L-lysine.</text>
        <dbReference type="EC" id="2.3.2.27"/>
    </reaction>
</comment>
<dbReference type="GO" id="GO:0016567">
    <property type="term" value="P:protein ubiquitination"/>
    <property type="evidence" value="ECO:0007669"/>
    <property type="project" value="UniProtKB-ARBA"/>
</dbReference>
<dbReference type="InterPro" id="IPR027430">
    <property type="entry name" value="Retinal_BS"/>
</dbReference>
<accession>A0A132ABX8</accession>
<evidence type="ECO:0000313" key="9">
    <source>
        <dbReference type="EMBL" id="KPM08506.1"/>
    </source>
</evidence>
<keyword evidence="6" id="KW-0833">Ubl conjugation pathway</keyword>
<sequence>MGNFWSNSMAQESQENQSTNHYFYPPKNGRFFGSTFIMGNDKFNMTQPESYLFGDNCDLNYLGGKPNPFPYTAPFPNEPMQMLKSYINIRKETLRLINPESDASDQNYTIEFVLDSDVDCAITVYFLSKEEITTQGINYFPKENSYQSTVYHFKAGIGQLFSKSSSIFNPQNYNLCDLLYNVLDDRGEFNHSALYPVVIQCLAEEGEQPRQSHSLLAIIEKVYDNIYSLKAIKQKIFIDGLTYLLQEIYGIENKVEKLEKNEDETDKSFECVICMSDLRDTLILPCRHLCLCNNCADSLRYHASNCPICRVPFRALLQIKAVKCVSDNSKTQLILAEDSLNDVAIEIAPEYEAISLIEALNGLNPKPSISVEKLLLENIENSKNKTIQNKTKSKESDKKKTVPEKTNSETYDRDVDDNDEDVNNLADRAKKLSNPQKDGLNGDKNGIGDDSTSASSSISSSNQENSPERIRLLSTASPPKLQPKNGGF</sequence>
<evidence type="ECO:0000256" key="4">
    <source>
        <dbReference type="ARBA" id="ARBA00022723"/>
    </source>
</evidence>
<dbReference type="GO" id="GO:0061630">
    <property type="term" value="F:ubiquitin protein ligase activity"/>
    <property type="evidence" value="ECO:0007669"/>
    <property type="project" value="UniProtKB-EC"/>
</dbReference>
<protein>
    <recommendedName>
        <fullName evidence="2">RING-type E3 ubiquitin transferase</fullName>
        <ecNumber evidence="2">2.3.2.27</ecNumber>
    </recommendedName>
</protein>
<feature type="compositionally biased region" description="Basic and acidic residues" evidence="8">
    <location>
        <begin position="392"/>
        <end position="413"/>
    </location>
</feature>
<evidence type="ECO:0000256" key="5">
    <source>
        <dbReference type="ARBA" id="ARBA00022771"/>
    </source>
</evidence>
<keyword evidence="4" id="KW-0479">Metal-binding</keyword>
<organism evidence="9 10">
    <name type="scientific">Sarcoptes scabiei</name>
    <name type="common">Itch mite</name>
    <name type="synonym">Acarus scabiei</name>
    <dbReference type="NCBI Taxonomy" id="52283"/>
    <lineage>
        <taxon>Eukaryota</taxon>
        <taxon>Metazoa</taxon>
        <taxon>Ecdysozoa</taxon>
        <taxon>Arthropoda</taxon>
        <taxon>Chelicerata</taxon>
        <taxon>Arachnida</taxon>
        <taxon>Acari</taxon>
        <taxon>Acariformes</taxon>
        <taxon>Sarcoptiformes</taxon>
        <taxon>Astigmata</taxon>
        <taxon>Psoroptidia</taxon>
        <taxon>Sarcoptoidea</taxon>
        <taxon>Sarcoptidae</taxon>
        <taxon>Sarcoptinae</taxon>
        <taxon>Sarcoptes</taxon>
    </lineage>
</organism>
<name>A0A132ABX8_SARSC</name>
<dbReference type="PROSITE" id="PS00238">
    <property type="entry name" value="OPSIN"/>
    <property type="match status" value="1"/>
</dbReference>
<evidence type="ECO:0000256" key="3">
    <source>
        <dbReference type="ARBA" id="ARBA00022679"/>
    </source>
</evidence>
<reference evidence="9 10" key="1">
    <citation type="journal article" date="2015" name="Parasit. Vectors">
        <title>Draft genome of the scabies mite.</title>
        <authorList>
            <person name="Rider S.D.Jr."/>
            <person name="Morgan M.S."/>
            <person name="Arlian L.G."/>
        </authorList>
    </citation>
    <scope>NUCLEOTIDE SEQUENCE [LARGE SCALE GENOMIC DNA]</scope>
    <source>
        <strain evidence="9">Arlian Lab</strain>
    </source>
</reference>
<keyword evidence="5" id="KW-0863">Zinc-finger</keyword>
<evidence type="ECO:0000256" key="1">
    <source>
        <dbReference type="ARBA" id="ARBA00000900"/>
    </source>
</evidence>
<evidence type="ECO:0000313" key="10">
    <source>
        <dbReference type="Proteomes" id="UP000616769"/>
    </source>
</evidence>
<dbReference type="EC" id="2.3.2.27" evidence="2"/>
<keyword evidence="3" id="KW-0808">Transferase</keyword>
<evidence type="ECO:0000256" key="7">
    <source>
        <dbReference type="ARBA" id="ARBA00022833"/>
    </source>
</evidence>
<keyword evidence="7" id="KW-0862">Zinc</keyword>
<dbReference type="InterPro" id="IPR045194">
    <property type="entry name" value="MGRN1/RNF157-like"/>
</dbReference>
<dbReference type="Gene3D" id="3.30.40.10">
    <property type="entry name" value="Zinc/RING finger domain, C3HC4 (zinc finger)"/>
    <property type="match status" value="1"/>
</dbReference>
<dbReference type="GO" id="GO:0005737">
    <property type="term" value="C:cytoplasm"/>
    <property type="evidence" value="ECO:0007669"/>
    <property type="project" value="TreeGrafter"/>
</dbReference>
<dbReference type="EMBL" id="JXLN01012453">
    <property type="protein sequence ID" value="KPM08506.1"/>
    <property type="molecule type" value="Genomic_DNA"/>
</dbReference>
<comment type="caution">
    <text evidence="9">The sequence shown here is derived from an EMBL/GenBank/DDBJ whole genome shotgun (WGS) entry which is preliminary data.</text>
</comment>
<dbReference type="SMART" id="SM00184">
    <property type="entry name" value="RING"/>
    <property type="match status" value="1"/>
</dbReference>
<evidence type="ECO:0000256" key="6">
    <source>
        <dbReference type="ARBA" id="ARBA00022786"/>
    </source>
</evidence>
<dbReference type="InterPro" id="IPR058981">
    <property type="entry name" value="MGRN1/RNF157-like_N"/>
</dbReference>
<dbReference type="PANTHER" id="PTHR22996:SF0">
    <property type="entry name" value="RE60872P-RELATED"/>
    <property type="match status" value="1"/>
</dbReference>
<dbReference type="InterPro" id="IPR013083">
    <property type="entry name" value="Znf_RING/FYVE/PHD"/>
</dbReference>
<dbReference type="Proteomes" id="UP000616769">
    <property type="component" value="Unassembled WGS sequence"/>
</dbReference>
<evidence type="ECO:0000256" key="2">
    <source>
        <dbReference type="ARBA" id="ARBA00012483"/>
    </source>
</evidence>
<dbReference type="VEuPathDB" id="VectorBase:SSCA000637"/>